<dbReference type="RefSeq" id="XP_020913137.1">
    <property type="nucleotide sequence ID" value="XM_021057478.1"/>
</dbReference>
<evidence type="ECO:0000259" key="5">
    <source>
        <dbReference type="PROSITE" id="PS51715"/>
    </source>
</evidence>
<keyword evidence="1" id="KW-0547">Nucleotide-binding</keyword>
<keyword evidence="7" id="KW-1185">Reference proteome</keyword>
<dbReference type="Gene3D" id="1.20.1000.10">
    <property type="entry name" value="Guanylate-binding protein, C-terminal domain"/>
    <property type="match status" value="1"/>
</dbReference>
<dbReference type="PROSITE" id="PS51715">
    <property type="entry name" value="G_GB1_RHD3"/>
    <property type="match status" value="1"/>
</dbReference>
<proteinExistence type="inferred from homology"/>
<keyword evidence="2" id="KW-0378">Hydrolase</keyword>
<dbReference type="GeneID" id="110250835"/>
<dbReference type="KEGG" id="epa:110250835"/>
<feature type="domain" description="GB1/RHD3-type G" evidence="5">
    <location>
        <begin position="1"/>
        <end position="110"/>
    </location>
</feature>
<protein>
    <recommendedName>
        <fullName evidence="5">GB1/RHD3-type G domain-containing protein</fullName>
    </recommendedName>
</protein>
<dbReference type="SUPFAM" id="SSF48340">
    <property type="entry name" value="Interferon-induced guanylate-binding protein 1 (GBP1), C-terminal domain"/>
    <property type="match status" value="1"/>
</dbReference>
<dbReference type="GO" id="GO:0003924">
    <property type="term" value="F:GTPase activity"/>
    <property type="evidence" value="ECO:0007669"/>
    <property type="project" value="InterPro"/>
</dbReference>
<dbReference type="Pfam" id="PF02263">
    <property type="entry name" value="GBP"/>
    <property type="match status" value="1"/>
</dbReference>
<evidence type="ECO:0000313" key="7">
    <source>
        <dbReference type="Proteomes" id="UP000887567"/>
    </source>
</evidence>
<dbReference type="InterPro" id="IPR003191">
    <property type="entry name" value="Guanylate-bd/ATL_C"/>
</dbReference>
<sequence length="326" mass="36954">MGIWLWVVPEKFKDSTGREFTVVLMDSEGIDAVSSKQSDDHRIFTLLVLLSSIMIYNSAGVPNRSDLEGLDFIVKLSDRIQLHTKQQPTDDQHFYEAFPYFVWLLRDVMLYPPTGCKTFKDYFIKYLLNCEAEGNTEKARKTAESILKYFSGFDAFSLPPPAYDPKVIRNLNDEKVKSQVNPAFLKETEDFKAVLHSKLSPKKSINKGEFVTGEALAALIQLFVEALNTPGAIPNVQNAWDTFVQTKCSEVLADALKVYEKEMTSLVANKIPCEADLLRSAHDNAMQKCLEMFRNETFSFSIKSVDKYLKKLTVSNGALSNYLNHN</sequence>
<dbReference type="OrthoDB" id="5958801at2759"/>
<dbReference type="GO" id="GO:0005525">
    <property type="term" value="F:GTP binding"/>
    <property type="evidence" value="ECO:0007669"/>
    <property type="project" value="UniProtKB-KW"/>
</dbReference>
<name>A0A913Y0E2_EXADI</name>
<accession>A0A913Y0E2</accession>
<dbReference type="AlphaFoldDB" id="A0A913Y0E2"/>
<dbReference type="EnsemblMetazoa" id="XM_021057478.1">
    <property type="protein sequence ID" value="XP_020913137.1"/>
    <property type="gene ID" value="LOC110250835"/>
</dbReference>
<evidence type="ECO:0000256" key="2">
    <source>
        <dbReference type="ARBA" id="ARBA00022801"/>
    </source>
</evidence>
<evidence type="ECO:0000256" key="1">
    <source>
        <dbReference type="ARBA" id="ARBA00022741"/>
    </source>
</evidence>
<evidence type="ECO:0000256" key="3">
    <source>
        <dbReference type="ARBA" id="ARBA00023134"/>
    </source>
</evidence>
<dbReference type="Gene3D" id="3.40.50.300">
    <property type="entry name" value="P-loop containing nucleotide triphosphate hydrolases"/>
    <property type="match status" value="1"/>
</dbReference>
<dbReference type="InterPro" id="IPR027417">
    <property type="entry name" value="P-loop_NTPase"/>
</dbReference>
<organism evidence="6 7">
    <name type="scientific">Exaiptasia diaphana</name>
    <name type="common">Tropical sea anemone</name>
    <name type="synonym">Aiptasia pulchella</name>
    <dbReference type="NCBI Taxonomy" id="2652724"/>
    <lineage>
        <taxon>Eukaryota</taxon>
        <taxon>Metazoa</taxon>
        <taxon>Cnidaria</taxon>
        <taxon>Anthozoa</taxon>
        <taxon>Hexacorallia</taxon>
        <taxon>Actiniaria</taxon>
        <taxon>Aiptasiidae</taxon>
        <taxon>Exaiptasia</taxon>
    </lineage>
</organism>
<dbReference type="InterPro" id="IPR015894">
    <property type="entry name" value="Guanylate-bd_N"/>
</dbReference>
<dbReference type="SUPFAM" id="SSF52540">
    <property type="entry name" value="P-loop containing nucleoside triphosphate hydrolases"/>
    <property type="match status" value="1"/>
</dbReference>
<dbReference type="InterPro" id="IPR036543">
    <property type="entry name" value="Guanylate-bd_C_sf"/>
</dbReference>
<dbReference type="Pfam" id="PF02841">
    <property type="entry name" value="GBP_C"/>
    <property type="match status" value="1"/>
</dbReference>
<evidence type="ECO:0000256" key="4">
    <source>
        <dbReference type="PROSITE-ProRule" id="PRU01052"/>
    </source>
</evidence>
<reference evidence="6" key="1">
    <citation type="submission" date="2022-11" db="UniProtKB">
        <authorList>
            <consortium name="EnsemblMetazoa"/>
        </authorList>
    </citation>
    <scope>IDENTIFICATION</scope>
</reference>
<dbReference type="InterPro" id="IPR030386">
    <property type="entry name" value="G_GB1_RHD3_dom"/>
</dbReference>
<dbReference type="Proteomes" id="UP000887567">
    <property type="component" value="Unplaced"/>
</dbReference>
<dbReference type="PANTHER" id="PTHR10751">
    <property type="entry name" value="GUANYLATE BINDING PROTEIN"/>
    <property type="match status" value="1"/>
</dbReference>
<dbReference type="OMA" id="TWIFIIA"/>
<keyword evidence="3" id="KW-0342">GTP-binding</keyword>
<evidence type="ECO:0000313" key="6">
    <source>
        <dbReference type="EnsemblMetazoa" id="XP_020913137.1"/>
    </source>
</evidence>
<comment type="similarity">
    <text evidence="4">Belongs to the TRAFAC class dynamin-like GTPase superfamily. GB1/RHD3 GTPase family.</text>
</comment>